<keyword evidence="3" id="KW-0238">DNA-binding</keyword>
<dbReference type="Gene3D" id="1.10.1660.10">
    <property type="match status" value="1"/>
</dbReference>
<accession>A0ABN2Q545</accession>
<dbReference type="SUPFAM" id="SSF46955">
    <property type="entry name" value="Putative DNA-binding domain"/>
    <property type="match status" value="1"/>
</dbReference>
<evidence type="ECO:0000313" key="7">
    <source>
        <dbReference type="Proteomes" id="UP001499933"/>
    </source>
</evidence>
<gene>
    <name evidence="6" type="primary">zntR</name>
    <name evidence="6" type="ORF">GCM10009776_03240</name>
</gene>
<dbReference type="PROSITE" id="PS50937">
    <property type="entry name" value="HTH_MERR_2"/>
    <property type="match status" value="1"/>
</dbReference>
<feature type="domain" description="HTH merR-type" evidence="5">
    <location>
        <begin position="2"/>
        <end position="71"/>
    </location>
</feature>
<organism evidence="6 7">
    <name type="scientific">Microbacterium deminutum</name>
    <dbReference type="NCBI Taxonomy" id="344164"/>
    <lineage>
        <taxon>Bacteria</taxon>
        <taxon>Bacillati</taxon>
        <taxon>Actinomycetota</taxon>
        <taxon>Actinomycetes</taxon>
        <taxon>Micrococcales</taxon>
        <taxon>Microbacteriaceae</taxon>
        <taxon>Microbacterium</taxon>
    </lineage>
</organism>
<evidence type="ECO:0000256" key="2">
    <source>
        <dbReference type="ARBA" id="ARBA00023015"/>
    </source>
</evidence>
<sequence>MTLRSGEVAERAGVNLQTLRYYERRGLLAPPLRTLGGHRSYPEDTVQLLRVIKAAQRLGFTLDEVSELIDTRQRGHITPDLRTRAETKILEVQHKIDDLVTIRESLEQVVAAGCTSIDGCTCPQCPIPFVDIAHGDQA</sequence>
<comment type="caution">
    <text evidence="6">The sequence shown here is derived from an EMBL/GenBank/DDBJ whole genome shotgun (WGS) entry which is preliminary data.</text>
</comment>
<evidence type="ECO:0000259" key="5">
    <source>
        <dbReference type="PROSITE" id="PS50937"/>
    </source>
</evidence>
<name>A0ABN2Q545_9MICO</name>
<dbReference type="RefSeq" id="WP_344090489.1">
    <property type="nucleotide sequence ID" value="NZ_BAAAOG010000001.1"/>
</dbReference>
<reference evidence="6 7" key="1">
    <citation type="journal article" date="2019" name="Int. J. Syst. Evol. Microbiol.">
        <title>The Global Catalogue of Microorganisms (GCM) 10K type strain sequencing project: providing services to taxonomists for standard genome sequencing and annotation.</title>
        <authorList>
            <consortium name="The Broad Institute Genomics Platform"/>
            <consortium name="The Broad Institute Genome Sequencing Center for Infectious Disease"/>
            <person name="Wu L."/>
            <person name="Ma J."/>
        </authorList>
    </citation>
    <scope>NUCLEOTIDE SEQUENCE [LARGE SCALE GENOMIC DNA]</scope>
    <source>
        <strain evidence="6 7">JCM 14901</strain>
    </source>
</reference>
<dbReference type="SMART" id="SM00422">
    <property type="entry name" value="HTH_MERR"/>
    <property type="match status" value="1"/>
</dbReference>
<evidence type="ECO:0000256" key="3">
    <source>
        <dbReference type="ARBA" id="ARBA00023125"/>
    </source>
</evidence>
<dbReference type="Pfam" id="PF13411">
    <property type="entry name" value="MerR_1"/>
    <property type="match status" value="1"/>
</dbReference>
<keyword evidence="4" id="KW-0804">Transcription</keyword>
<dbReference type="InterPro" id="IPR047057">
    <property type="entry name" value="MerR_fam"/>
</dbReference>
<dbReference type="InterPro" id="IPR000551">
    <property type="entry name" value="MerR-type_HTH_dom"/>
</dbReference>
<keyword evidence="1" id="KW-0678">Repressor</keyword>
<dbReference type="PRINTS" id="PR00040">
    <property type="entry name" value="HTHMERR"/>
</dbReference>
<dbReference type="InterPro" id="IPR009061">
    <property type="entry name" value="DNA-bd_dom_put_sf"/>
</dbReference>
<evidence type="ECO:0000256" key="4">
    <source>
        <dbReference type="ARBA" id="ARBA00023163"/>
    </source>
</evidence>
<dbReference type="PANTHER" id="PTHR30204:SF69">
    <property type="entry name" value="MERR-FAMILY TRANSCRIPTIONAL REGULATOR"/>
    <property type="match status" value="1"/>
</dbReference>
<proteinExistence type="predicted"/>
<protein>
    <submittedName>
        <fullName evidence="6">Zn(2+)-responsive transcriptional regulator</fullName>
    </submittedName>
</protein>
<dbReference type="PANTHER" id="PTHR30204">
    <property type="entry name" value="REDOX-CYCLING DRUG-SENSING TRANSCRIPTIONAL ACTIVATOR SOXR"/>
    <property type="match status" value="1"/>
</dbReference>
<dbReference type="EMBL" id="BAAAOG010000001">
    <property type="protein sequence ID" value="GAA1944729.1"/>
    <property type="molecule type" value="Genomic_DNA"/>
</dbReference>
<keyword evidence="7" id="KW-1185">Reference proteome</keyword>
<evidence type="ECO:0000256" key="1">
    <source>
        <dbReference type="ARBA" id="ARBA00022491"/>
    </source>
</evidence>
<dbReference type="Proteomes" id="UP001499933">
    <property type="component" value="Unassembled WGS sequence"/>
</dbReference>
<dbReference type="PROSITE" id="PS00552">
    <property type="entry name" value="HTH_MERR_1"/>
    <property type="match status" value="1"/>
</dbReference>
<evidence type="ECO:0000313" key="6">
    <source>
        <dbReference type="EMBL" id="GAA1944729.1"/>
    </source>
</evidence>
<keyword evidence="2" id="KW-0805">Transcription regulation</keyword>